<feature type="non-terminal residue" evidence="1">
    <location>
        <position position="81"/>
    </location>
</feature>
<accession>A0AA41VSF4</accession>
<reference evidence="1" key="1">
    <citation type="submission" date="2022-03" db="EMBL/GenBank/DDBJ databases">
        <title>A functionally conserved STORR gene fusion in Papaver species that diverged 16.8 million years ago.</title>
        <authorList>
            <person name="Catania T."/>
        </authorList>
    </citation>
    <scope>NUCLEOTIDE SEQUENCE</scope>
    <source>
        <strain evidence="1">S-191538</strain>
    </source>
</reference>
<sequence length="81" mass="8825">EFVPVEVEHMGSAKERSSVTTSPLLASTLESLDNDAPSICAFCQTPKVSELAPGDQTVEVKNNLLKVVNMHTFILNLCCYL</sequence>
<evidence type="ECO:0000313" key="2">
    <source>
        <dbReference type="Proteomes" id="UP001177140"/>
    </source>
</evidence>
<gene>
    <name evidence="1" type="ORF">MKW94_027961</name>
</gene>
<name>A0AA41VSF4_PAPNU</name>
<dbReference type="Proteomes" id="UP001177140">
    <property type="component" value="Unassembled WGS sequence"/>
</dbReference>
<proteinExistence type="predicted"/>
<dbReference type="AlphaFoldDB" id="A0AA41VSF4"/>
<organism evidence="1 2">
    <name type="scientific">Papaver nudicaule</name>
    <name type="common">Iceland poppy</name>
    <dbReference type="NCBI Taxonomy" id="74823"/>
    <lineage>
        <taxon>Eukaryota</taxon>
        <taxon>Viridiplantae</taxon>
        <taxon>Streptophyta</taxon>
        <taxon>Embryophyta</taxon>
        <taxon>Tracheophyta</taxon>
        <taxon>Spermatophyta</taxon>
        <taxon>Magnoliopsida</taxon>
        <taxon>Ranunculales</taxon>
        <taxon>Papaveraceae</taxon>
        <taxon>Papaveroideae</taxon>
        <taxon>Papaver</taxon>
    </lineage>
</organism>
<evidence type="ECO:0000313" key="1">
    <source>
        <dbReference type="EMBL" id="MCL7046435.1"/>
    </source>
</evidence>
<keyword evidence="2" id="KW-1185">Reference proteome</keyword>
<comment type="caution">
    <text evidence="1">The sequence shown here is derived from an EMBL/GenBank/DDBJ whole genome shotgun (WGS) entry which is preliminary data.</text>
</comment>
<dbReference type="EMBL" id="JAJJMA010281242">
    <property type="protein sequence ID" value="MCL7046435.1"/>
    <property type="molecule type" value="Genomic_DNA"/>
</dbReference>
<protein>
    <submittedName>
        <fullName evidence="1">Uncharacterized protein</fullName>
    </submittedName>
</protein>